<proteinExistence type="inferred from homology"/>
<accession>A0A098C3X7</accession>
<dbReference type="PATRIC" id="fig|1562970.3.peg.2362"/>
<evidence type="ECO:0000256" key="5">
    <source>
        <dbReference type="ARBA" id="ARBA00023152"/>
    </source>
</evidence>
<keyword evidence="5 8" id="KW-0324">Glycolysis</keyword>
<dbReference type="HAMAP" id="MF_00473">
    <property type="entry name" value="G6P_isomerase"/>
    <property type="match status" value="1"/>
</dbReference>
<comment type="pathway">
    <text evidence="8">Carbohydrate biosynthesis; gluconeogenesis.</text>
</comment>
<dbReference type="AlphaFoldDB" id="A0A098C3X7"/>
<feature type="active site" description="Proton donor" evidence="8">
    <location>
        <position position="291"/>
    </location>
</feature>
<comment type="function">
    <text evidence="8">Catalyzes the reversible isomerization of glucose-6-phosphate to fructose-6-phosphate.</text>
</comment>
<dbReference type="InterPro" id="IPR035482">
    <property type="entry name" value="SIS_PGI_2"/>
</dbReference>
<evidence type="ECO:0000256" key="4">
    <source>
        <dbReference type="ARBA" id="ARBA00022490"/>
    </source>
</evidence>
<keyword evidence="4 8" id="KW-0963">Cytoplasm</keyword>
<keyword evidence="3 8" id="KW-0312">Gluconeogenesis</keyword>
<dbReference type="OrthoDB" id="140919at2"/>
<evidence type="ECO:0000313" key="10">
    <source>
        <dbReference type="EMBL" id="CEA17113.1"/>
    </source>
</evidence>
<dbReference type="GO" id="GO:0006094">
    <property type="term" value="P:gluconeogenesis"/>
    <property type="evidence" value="ECO:0007669"/>
    <property type="project" value="UniProtKB-UniRule"/>
</dbReference>
<name>A0A098C3X7_9BACT</name>
<comment type="similarity">
    <text evidence="2 8 9">Belongs to the GPI family.</text>
</comment>
<keyword evidence="11" id="KW-1185">Reference proteome</keyword>
<organism evidence="10 11">
    <name type="scientific">Fermentimonas caenicola</name>
    <dbReference type="NCBI Taxonomy" id="1562970"/>
    <lineage>
        <taxon>Bacteria</taxon>
        <taxon>Pseudomonadati</taxon>
        <taxon>Bacteroidota</taxon>
        <taxon>Bacteroidia</taxon>
        <taxon>Bacteroidales</taxon>
        <taxon>Dysgonomonadaceae</taxon>
        <taxon>Fermentimonas</taxon>
    </lineage>
</organism>
<dbReference type="PROSITE" id="PS00174">
    <property type="entry name" value="P_GLUCOSE_ISOMERASE_2"/>
    <property type="match status" value="1"/>
</dbReference>
<dbReference type="HOGENOM" id="CLU_037303_0_1_10"/>
<comment type="subcellular location">
    <subcellularLocation>
        <location evidence="8">Cytoplasm</location>
    </subcellularLocation>
</comment>
<feature type="active site" evidence="8">
    <location>
        <position position="426"/>
    </location>
</feature>
<dbReference type="GO" id="GO:0048029">
    <property type="term" value="F:monosaccharide binding"/>
    <property type="evidence" value="ECO:0007669"/>
    <property type="project" value="TreeGrafter"/>
</dbReference>
<dbReference type="FunFam" id="3.40.50.10490:FF:000015">
    <property type="entry name" value="Glucose-6-phosphate isomerase"/>
    <property type="match status" value="1"/>
</dbReference>
<evidence type="ECO:0000313" key="11">
    <source>
        <dbReference type="Proteomes" id="UP000032417"/>
    </source>
</evidence>
<dbReference type="UniPathway" id="UPA00109">
    <property type="reaction ID" value="UER00181"/>
</dbReference>
<dbReference type="PANTHER" id="PTHR11469:SF1">
    <property type="entry name" value="GLUCOSE-6-PHOSPHATE ISOMERASE"/>
    <property type="match status" value="1"/>
</dbReference>
<dbReference type="GO" id="GO:0004347">
    <property type="term" value="F:glucose-6-phosphate isomerase activity"/>
    <property type="evidence" value="ECO:0007669"/>
    <property type="project" value="UniProtKB-UniRule"/>
</dbReference>
<dbReference type="PRINTS" id="PR00662">
    <property type="entry name" value="G6PISOMERASE"/>
</dbReference>
<evidence type="ECO:0000256" key="3">
    <source>
        <dbReference type="ARBA" id="ARBA00022432"/>
    </source>
</evidence>
<evidence type="ECO:0000256" key="2">
    <source>
        <dbReference type="ARBA" id="ARBA00006604"/>
    </source>
</evidence>
<comment type="pathway">
    <text evidence="1 8 9">Carbohydrate degradation; glycolysis; D-glyceraldehyde 3-phosphate and glycerone phosphate from D-glucose: step 2/4.</text>
</comment>
<comment type="catalytic activity">
    <reaction evidence="7 8 9">
        <text>alpha-D-glucose 6-phosphate = beta-D-fructose 6-phosphate</text>
        <dbReference type="Rhea" id="RHEA:11816"/>
        <dbReference type="ChEBI" id="CHEBI:57634"/>
        <dbReference type="ChEBI" id="CHEBI:58225"/>
        <dbReference type="EC" id="5.3.1.9"/>
    </reaction>
</comment>
<evidence type="ECO:0000256" key="1">
    <source>
        <dbReference type="ARBA" id="ARBA00004926"/>
    </source>
</evidence>
<dbReference type="PANTHER" id="PTHR11469">
    <property type="entry name" value="GLUCOSE-6-PHOSPHATE ISOMERASE"/>
    <property type="match status" value="1"/>
</dbReference>
<dbReference type="Pfam" id="PF00342">
    <property type="entry name" value="PGI"/>
    <property type="match status" value="1"/>
</dbReference>
<dbReference type="PROSITE" id="PS51463">
    <property type="entry name" value="P_GLUCOSE_ISOMERASE_3"/>
    <property type="match status" value="1"/>
</dbReference>
<dbReference type="InterPro" id="IPR035476">
    <property type="entry name" value="SIS_PGI_1"/>
</dbReference>
<sequence length="449" mass="49913">MDSIQINIKNLAGIVSEEEILRKSELATSANNALHDGTREGSDFLGWVDLPSSITEEEFRDIEEAATVLRTHCDVVVVVGIGGSYLGARAVIDALTNSFDWLQPEKKRKNPVILYAGNNISEDYLSEMIDYLENKEFGIINISKSGTTTEPAIAFRLLKNLLEKKVGNEESKKRIVAITDATKGALRTLADSEGYKTFIIPDNIGGRYSVLTPVGLLPIAVAGINIRKLVTGAAEIEKATDKTVSFDYNLPAIYAVIRNELYRRGKKIEILVNYHPKLHFLAEWWKQLFGESEGKDQMGIFPAAVDFTADLHSMGQWIQEGERTIFETVISIKEPNKKVLVPHDEVNLDGLNYLKGKRVDEVNKMAELGTRLAHVDGGVPNILIEIPELNEKYIGQLIYFFEKACGISGYLLGVNPFNQPGVEAYKSNMFALLEKPGYEEATKSIKSKL</sequence>
<gene>
    <name evidence="8 10" type="primary">pgi</name>
    <name evidence="10" type="ORF">ING2E5B_2388</name>
</gene>
<dbReference type="SUPFAM" id="SSF53697">
    <property type="entry name" value="SIS domain"/>
    <property type="match status" value="1"/>
</dbReference>
<dbReference type="PROSITE" id="PS00765">
    <property type="entry name" value="P_GLUCOSE_ISOMERASE_1"/>
    <property type="match status" value="1"/>
</dbReference>
<reference evidence="10 11" key="1">
    <citation type="submission" date="2014-08" db="EMBL/GenBank/DDBJ databases">
        <authorList>
            <person name="Wibberg D."/>
        </authorList>
    </citation>
    <scope>NUCLEOTIDE SEQUENCE [LARGE SCALE GENOMIC DNA]</scope>
    <source>
        <strain evidence="11">ING2-E5B</strain>
    </source>
</reference>
<dbReference type="GO" id="GO:0051156">
    <property type="term" value="P:glucose 6-phosphate metabolic process"/>
    <property type="evidence" value="ECO:0007669"/>
    <property type="project" value="TreeGrafter"/>
</dbReference>
<dbReference type="GO" id="GO:0005829">
    <property type="term" value="C:cytosol"/>
    <property type="evidence" value="ECO:0007669"/>
    <property type="project" value="TreeGrafter"/>
</dbReference>
<comment type="caution">
    <text evidence="8">Lacks conserved residue(s) required for the propagation of feature annotation.</text>
</comment>
<dbReference type="STRING" id="1562970.ING2E5B_2388"/>
<evidence type="ECO:0000256" key="7">
    <source>
        <dbReference type="ARBA" id="ARBA00029321"/>
    </source>
</evidence>
<dbReference type="UniPathway" id="UPA00138"/>
<dbReference type="Proteomes" id="UP000032417">
    <property type="component" value="Chromosome 1"/>
</dbReference>
<dbReference type="GO" id="GO:0097367">
    <property type="term" value="F:carbohydrate derivative binding"/>
    <property type="evidence" value="ECO:0007669"/>
    <property type="project" value="InterPro"/>
</dbReference>
<dbReference type="CDD" id="cd05015">
    <property type="entry name" value="SIS_PGI_1"/>
    <property type="match status" value="1"/>
</dbReference>
<dbReference type="EMBL" id="LN515532">
    <property type="protein sequence ID" value="CEA17113.1"/>
    <property type="molecule type" value="Genomic_DNA"/>
</dbReference>
<keyword evidence="6 8" id="KW-0413">Isomerase</keyword>
<protein>
    <recommendedName>
        <fullName evidence="8">Glucose-6-phosphate isomerase</fullName>
        <shortName evidence="8">GPI</shortName>
        <ecNumber evidence="8">5.3.1.9</ecNumber>
    </recommendedName>
    <alternativeName>
        <fullName evidence="8">Phosphoglucose isomerase</fullName>
        <shortName evidence="8">PGI</shortName>
    </alternativeName>
    <alternativeName>
        <fullName evidence="8">Phosphohexose isomerase</fullName>
        <shortName evidence="8">PHI</shortName>
    </alternativeName>
</protein>
<evidence type="ECO:0000256" key="8">
    <source>
        <dbReference type="HAMAP-Rule" id="MF_00473"/>
    </source>
</evidence>
<evidence type="ECO:0000256" key="9">
    <source>
        <dbReference type="RuleBase" id="RU000612"/>
    </source>
</evidence>
<dbReference type="InterPro" id="IPR046348">
    <property type="entry name" value="SIS_dom_sf"/>
</dbReference>
<dbReference type="CDD" id="cd05016">
    <property type="entry name" value="SIS_PGI_2"/>
    <property type="match status" value="1"/>
</dbReference>
<dbReference type="EC" id="5.3.1.9" evidence="8"/>
<dbReference type="GO" id="GO:0006096">
    <property type="term" value="P:glycolytic process"/>
    <property type="evidence" value="ECO:0007669"/>
    <property type="project" value="UniProtKB-UniRule"/>
</dbReference>
<dbReference type="KEGG" id="pbt:ING2E5B_2388"/>
<dbReference type="InterPro" id="IPR001672">
    <property type="entry name" value="G6P_Isomerase"/>
</dbReference>
<evidence type="ECO:0000256" key="6">
    <source>
        <dbReference type="ARBA" id="ARBA00023235"/>
    </source>
</evidence>
<dbReference type="FunFam" id="3.40.50.10490:FF:000016">
    <property type="entry name" value="Glucose-6-phosphate isomerase"/>
    <property type="match status" value="1"/>
</dbReference>
<dbReference type="Gene3D" id="3.40.50.10490">
    <property type="entry name" value="Glucose-6-phosphate isomerase like protein, domain 1"/>
    <property type="match status" value="2"/>
</dbReference>
<dbReference type="NCBIfam" id="NF010697">
    <property type="entry name" value="PRK14097.1"/>
    <property type="match status" value="1"/>
</dbReference>
<dbReference type="InterPro" id="IPR018189">
    <property type="entry name" value="Phosphoglucose_isomerase_CS"/>
</dbReference>